<feature type="domain" description="DinB-like" evidence="5">
    <location>
        <begin position="13"/>
        <end position="127"/>
    </location>
</feature>
<dbReference type="InterPro" id="IPR016187">
    <property type="entry name" value="CTDL_fold"/>
</dbReference>
<dbReference type="SUPFAM" id="SSF109854">
    <property type="entry name" value="DinB/YfiT-like putative metalloenzymes"/>
    <property type="match status" value="1"/>
</dbReference>
<dbReference type="NCBIfam" id="NF041186">
    <property type="entry name" value="SenA"/>
    <property type="match status" value="1"/>
</dbReference>
<dbReference type="PANTHER" id="PTHR23150:SF36">
    <property type="entry name" value="HERCYNINE OXYGENASE"/>
    <property type="match status" value="1"/>
</dbReference>
<keyword evidence="7" id="KW-1185">Reference proteome</keyword>
<dbReference type="Gene3D" id="3.90.1580.10">
    <property type="entry name" value="paralog of FGE (formylglycine-generating enzyme)"/>
    <property type="match status" value="1"/>
</dbReference>
<comment type="pathway">
    <text evidence="3">Amino-acid biosynthesis; ergothioneine biosynthesis.</text>
</comment>
<evidence type="ECO:0000256" key="2">
    <source>
        <dbReference type="ARBA" id="ARBA00023004"/>
    </source>
</evidence>
<accession>A0A1I4WZW5</accession>
<dbReference type="AlphaFoldDB" id="A0A1I4WZW5"/>
<evidence type="ECO:0000256" key="3">
    <source>
        <dbReference type="ARBA" id="ARBA00037882"/>
    </source>
</evidence>
<evidence type="ECO:0000256" key="1">
    <source>
        <dbReference type="ARBA" id="ARBA00023002"/>
    </source>
</evidence>
<organism evidence="6 7">
    <name type="scientific">Marinobacter pelagius</name>
    <dbReference type="NCBI Taxonomy" id="379482"/>
    <lineage>
        <taxon>Bacteria</taxon>
        <taxon>Pseudomonadati</taxon>
        <taxon>Pseudomonadota</taxon>
        <taxon>Gammaproteobacteria</taxon>
        <taxon>Pseudomonadales</taxon>
        <taxon>Marinobacteraceae</taxon>
        <taxon>Marinobacter</taxon>
    </lineage>
</organism>
<feature type="domain" description="Sulfatase-modifying factor enzyme-like" evidence="4">
    <location>
        <begin position="173"/>
        <end position="445"/>
    </location>
</feature>
<gene>
    <name evidence="6" type="ORF">SAMN04487961_2387</name>
</gene>
<dbReference type="PANTHER" id="PTHR23150">
    <property type="entry name" value="SULFATASE MODIFYING FACTOR 1, 2"/>
    <property type="match status" value="1"/>
</dbReference>
<evidence type="ECO:0000259" key="4">
    <source>
        <dbReference type="Pfam" id="PF03781"/>
    </source>
</evidence>
<proteinExistence type="predicted"/>
<dbReference type="Proteomes" id="UP000199339">
    <property type="component" value="Unassembled WGS sequence"/>
</dbReference>
<dbReference type="OrthoDB" id="9768004at2"/>
<sequence>MQSDDVKADLLAELEQARVRTERLICTLPEDKLDVPYHPGVNPPLWEMGHSAFFYEVFVFNLLDGTPSYDPAMDDLWDSFHVEHRDRWRSDLFPGRDKTLAYFRTIYDRMAERIHSKPLTDEDLYLYRYAIFHQNMHIESLIWCRQTVAYPAPPDYVGDRPAPSEAVSGDAEVPAGRWLIGMPGTSEDYAREDFAFDNEKPRFELELDAFRISRTLVSNREFQAFVDDGGYQRRELWSFGGRKWLDTEQDLSLVHGLDEPLMRAPRHPLYWRWHGNRWQERLFDRWQPLNPDAPVTHVTYWEAEAWCNWAGRRLPTEYEWEVAALANRSGEAFRRFPWGNEAPTLQHADMDGRNQARNPVWDYPAGESPFGCRQMIGSVWEWTSNQFLPYDGFKVDMYPFMSTLQFGDHKVTKGGSCATSSNLIRGTYRQAYLPLRNDVYTGFRTCAL</sequence>
<dbReference type="SUPFAM" id="SSF56436">
    <property type="entry name" value="C-type lectin-like"/>
    <property type="match status" value="1"/>
</dbReference>
<dbReference type="InterPro" id="IPR051043">
    <property type="entry name" value="Sulfatase_Mod_Factor_Kinase"/>
</dbReference>
<evidence type="ECO:0000259" key="5">
    <source>
        <dbReference type="Pfam" id="PF12867"/>
    </source>
</evidence>
<evidence type="ECO:0000313" key="7">
    <source>
        <dbReference type="Proteomes" id="UP000199339"/>
    </source>
</evidence>
<keyword evidence="2" id="KW-0408">Iron</keyword>
<dbReference type="InterPro" id="IPR042095">
    <property type="entry name" value="SUMF_sf"/>
</dbReference>
<dbReference type="Pfam" id="PF12867">
    <property type="entry name" value="DinB_2"/>
    <property type="match status" value="1"/>
</dbReference>
<reference evidence="7" key="1">
    <citation type="submission" date="2016-10" db="EMBL/GenBank/DDBJ databases">
        <authorList>
            <person name="Varghese N."/>
            <person name="Submissions S."/>
        </authorList>
    </citation>
    <scope>NUCLEOTIDE SEQUENCE [LARGE SCALE GENOMIC DNA]</scope>
    <source>
        <strain evidence="7">CGMCC 1.6775</strain>
    </source>
</reference>
<keyword evidence="1" id="KW-0560">Oxidoreductase</keyword>
<dbReference type="RefSeq" id="WP_092003626.1">
    <property type="nucleotide sequence ID" value="NZ_FOUR01000005.1"/>
</dbReference>
<dbReference type="Pfam" id="PF03781">
    <property type="entry name" value="FGE-sulfatase"/>
    <property type="match status" value="1"/>
</dbReference>
<dbReference type="InterPro" id="IPR024775">
    <property type="entry name" value="DinB-like"/>
</dbReference>
<name>A0A1I4WZW5_9GAMM</name>
<dbReference type="Gene3D" id="1.20.120.450">
    <property type="entry name" value="dinb family like domain"/>
    <property type="match status" value="1"/>
</dbReference>
<dbReference type="EMBL" id="FOUR01000005">
    <property type="protein sequence ID" value="SFN18670.1"/>
    <property type="molecule type" value="Genomic_DNA"/>
</dbReference>
<dbReference type="InterPro" id="IPR005532">
    <property type="entry name" value="SUMF_dom"/>
</dbReference>
<evidence type="ECO:0000313" key="6">
    <source>
        <dbReference type="EMBL" id="SFN18670.1"/>
    </source>
</evidence>
<protein>
    <submittedName>
        <fullName evidence="6">Iron(II)-dependent oxidoreductase</fullName>
    </submittedName>
</protein>
<dbReference type="InterPro" id="IPR034660">
    <property type="entry name" value="DinB/YfiT-like"/>
</dbReference>